<gene>
    <name evidence="2" type="ORF">PVAP13_6KG273606</name>
</gene>
<name>A0A8T0RHG9_PANVG</name>
<evidence type="ECO:0000313" key="3">
    <source>
        <dbReference type="Proteomes" id="UP000823388"/>
    </source>
</evidence>
<sequence>MQPNATLLLLLRPAREGLCRSRRHRHRGSKTGTRGARPVGRPWRRAPTPRRRGFRRDDSHLRAPVAFRRPATSTRRARYRRAGVPALAWSASWRSDPTCETFGVIQGPTIVDQVVNITPAEDYIYIPVIEQVYN</sequence>
<keyword evidence="3" id="KW-1185">Reference proteome</keyword>
<reference evidence="2" key="1">
    <citation type="submission" date="2020-05" db="EMBL/GenBank/DDBJ databases">
        <title>WGS assembly of Panicum virgatum.</title>
        <authorList>
            <person name="Lovell J.T."/>
            <person name="Jenkins J."/>
            <person name="Shu S."/>
            <person name="Juenger T.E."/>
            <person name="Schmutz J."/>
        </authorList>
    </citation>
    <scope>NUCLEOTIDE SEQUENCE</scope>
    <source>
        <strain evidence="2">AP13</strain>
    </source>
</reference>
<accession>A0A8T0RHG9</accession>
<proteinExistence type="predicted"/>
<protein>
    <submittedName>
        <fullName evidence="2">Uncharacterized protein</fullName>
    </submittedName>
</protein>
<organism evidence="2 3">
    <name type="scientific">Panicum virgatum</name>
    <name type="common">Blackwell switchgrass</name>
    <dbReference type="NCBI Taxonomy" id="38727"/>
    <lineage>
        <taxon>Eukaryota</taxon>
        <taxon>Viridiplantae</taxon>
        <taxon>Streptophyta</taxon>
        <taxon>Embryophyta</taxon>
        <taxon>Tracheophyta</taxon>
        <taxon>Spermatophyta</taxon>
        <taxon>Magnoliopsida</taxon>
        <taxon>Liliopsida</taxon>
        <taxon>Poales</taxon>
        <taxon>Poaceae</taxon>
        <taxon>PACMAD clade</taxon>
        <taxon>Panicoideae</taxon>
        <taxon>Panicodae</taxon>
        <taxon>Paniceae</taxon>
        <taxon>Panicinae</taxon>
        <taxon>Panicum</taxon>
        <taxon>Panicum sect. Hiantes</taxon>
    </lineage>
</organism>
<evidence type="ECO:0000313" key="2">
    <source>
        <dbReference type="EMBL" id="KAG2584129.1"/>
    </source>
</evidence>
<dbReference type="EMBL" id="CM029047">
    <property type="protein sequence ID" value="KAG2584129.1"/>
    <property type="molecule type" value="Genomic_DNA"/>
</dbReference>
<comment type="caution">
    <text evidence="2">The sequence shown here is derived from an EMBL/GenBank/DDBJ whole genome shotgun (WGS) entry which is preliminary data.</text>
</comment>
<dbReference type="Proteomes" id="UP000823388">
    <property type="component" value="Chromosome 6K"/>
</dbReference>
<dbReference type="AlphaFoldDB" id="A0A8T0RHG9"/>
<feature type="compositionally biased region" description="Basic residues" evidence="1">
    <location>
        <begin position="42"/>
        <end position="54"/>
    </location>
</feature>
<evidence type="ECO:0000256" key="1">
    <source>
        <dbReference type="SAM" id="MobiDB-lite"/>
    </source>
</evidence>
<feature type="region of interest" description="Disordered" evidence="1">
    <location>
        <begin position="22"/>
        <end position="55"/>
    </location>
</feature>